<dbReference type="AlphaFoldDB" id="A0A0F8X4L7"/>
<feature type="region of interest" description="Disordered" evidence="1">
    <location>
        <begin position="202"/>
        <end position="238"/>
    </location>
</feature>
<accession>A0A0F8X4L7</accession>
<protein>
    <submittedName>
        <fullName evidence="2">Uncharacterized protein</fullName>
    </submittedName>
</protein>
<dbReference type="EMBL" id="LAZR01061322">
    <property type="protein sequence ID" value="KKK63808.1"/>
    <property type="molecule type" value="Genomic_DNA"/>
</dbReference>
<reference evidence="2" key="1">
    <citation type="journal article" date="2015" name="Nature">
        <title>Complex archaea that bridge the gap between prokaryotes and eukaryotes.</title>
        <authorList>
            <person name="Spang A."/>
            <person name="Saw J.H."/>
            <person name="Jorgensen S.L."/>
            <person name="Zaremba-Niedzwiedzka K."/>
            <person name="Martijn J."/>
            <person name="Lind A.E."/>
            <person name="van Eijk R."/>
            <person name="Schleper C."/>
            <person name="Guy L."/>
            <person name="Ettema T.J."/>
        </authorList>
    </citation>
    <scope>NUCLEOTIDE SEQUENCE</scope>
</reference>
<feature type="non-terminal residue" evidence="2">
    <location>
        <position position="238"/>
    </location>
</feature>
<name>A0A0F8X4L7_9ZZZZ</name>
<sequence length="238" mass="25933">MKSTIILLSAMLLVSGLAAAGVTNPDGFEGYELTDAWNPTVGGEGWIRYGEHGNPAAGNSVEIVAGSLPANTTQVLKVDSGANGENLTTQWYANIPDADLPITRTTIDFSATAPLFESEYRVMIVRRATYYWAYTWGITIGWGNWWGGGEGVPTAEFSTWEYNENPEQSLGPVFNREPMLGMEAFEPADGVWYVVEVEEDNGPAGVGNGQKSRARIYDKSTSPGLEDGWTSWLQHNPD</sequence>
<gene>
    <name evidence="2" type="ORF">LCGC14_2990560</name>
</gene>
<evidence type="ECO:0000256" key="1">
    <source>
        <dbReference type="SAM" id="MobiDB-lite"/>
    </source>
</evidence>
<organism evidence="2">
    <name type="scientific">marine sediment metagenome</name>
    <dbReference type="NCBI Taxonomy" id="412755"/>
    <lineage>
        <taxon>unclassified sequences</taxon>
        <taxon>metagenomes</taxon>
        <taxon>ecological metagenomes</taxon>
    </lineage>
</organism>
<proteinExistence type="predicted"/>
<comment type="caution">
    <text evidence="2">The sequence shown here is derived from an EMBL/GenBank/DDBJ whole genome shotgun (WGS) entry which is preliminary data.</text>
</comment>
<evidence type="ECO:0000313" key="2">
    <source>
        <dbReference type="EMBL" id="KKK63808.1"/>
    </source>
</evidence>